<dbReference type="Gene3D" id="2.60.40.4300">
    <property type="match status" value="3"/>
</dbReference>
<dbReference type="Pfam" id="PF19258">
    <property type="entry name" value="KxYKxGKxW_sig"/>
    <property type="match status" value="1"/>
</dbReference>
<keyword evidence="1" id="KW-0134">Cell wall</keyword>
<keyword evidence="8" id="KW-1185">Reference proteome</keyword>
<feature type="compositionally biased region" description="Low complexity" evidence="5">
    <location>
        <begin position="137"/>
        <end position="163"/>
    </location>
</feature>
<protein>
    <submittedName>
        <fullName evidence="7">Mucus-binding protein</fullName>
    </submittedName>
</protein>
<dbReference type="EMBL" id="BCMH01000001">
    <property type="protein sequence ID" value="GAX02595.1"/>
    <property type="molecule type" value="Genomic_DNA"/>
</dbReference>
<reference evidence="7 8" key="1">
    <citation type="submission" date="2015-11" db="EMBL/GenBank/DDBJ databases">
        <title>Draft genome sequences of new species of the genus Lactobacillus isolated from orchardgrass silage.</title>
        <authorList>
            <person name="Tohno M."/>
            <person name="Tanizawa Y."/>
            <person name="Arita M."/>
        </authorList>
    </citation>
    <scope>NUCLEOTIDE SEQUENCE [LARGE SCALE GENOMIC DNA]</scope>
    <source>
        <strain evidence="7 8">IWT140</strain>
    </source>
</reference>
<dbReference type="NCBIfam" id="TIGR03715">
    <property type="entry name" value="KxYKxGKxW"/>
    <property type="match status" value="1"/>
</dbReference>
<dbReference type="Gene3D" id="2.60.120.200">
    <property type="match status" value="1"/>
</dbReference>
<evidence type="ECO:0000256" key="2">
    <source>
        <dbReference type="ARBA" id="ARBA00022525"/>
    </source>
</evidence>
<evidence type="ECO:0000259" key="6">
    <source>
        <dbReference type="PROSITE" id="PS50847"/>
    </source>
</evidence>
<proteinExistence type="predicted"/>
<feature type="compositionally biased region" description="Polar residues" evidence="5">
    <location>
        <begin position="52"/>
        <end position="76"/>
    </location>
</feature>
<keyword evidence="2" id="KW-0964">Secreted</keyword>
<evidence type="ECO:0000256" key="1">
    <source>
        <dbReference type="ARBA" id="ARBA00022512"/>
    </source>
</evidence>
<feature type="compositionally biased region" description="Low complexity" evidence="5">
    <location>
        <begin position="1267"/>
        <end position="1300"/>
    </location>
</feature>
<sequence>MSKNNLKSPYIENKHRVKLYKRGKQWVAMGITLAALTGVSFVASDTASAAETVTPDSTATVGQTAPANDTNSSAAITTPDAANNASGATAAAAPDSTTGTAANTDKPSTGISAAATASPSQPTATNRSADNTGNQDAVSARAVSAPTPAPAPTQAAGPTVTTTDKSGAASTDPANTGNSNDSPTVVTGEKVASDFVAGGSNGTTLPKITSDTVDLTNPANTSHTQNGVVVAKDAVDFNSDFSLNATVNVNWDSATMGGWLGGDGMAVAFQPVSLDTAMTKAGYGSGMGLVRGIDGTISYIISTDAIKQSPRQNDGQPFTQLPNWVIYQSADDSGQAIGGVFDTGVALPASGSTGSLKYTFDVTYKAATKQLVTNILDSNDQIVKTYTQTITDDQIGKNYLLGVTAATAFSKAAYSVTINKYTYVPADAKLNITSNMPNVAQSNINGTPGQVIAFYQEGTAKPTADSKGNAVSVAYTVPKVDGYTLSPQFVTLTAGGENTVAINYVGKQINNAIVTIPTNKGEQTVTNVSGQVGNTVQISVPAIPGYTPDKIKVTATVNADGTITVNGPKAQSGDAGYVTYTGDPQTLTVKLGNTGKVWITTGASDTPINYDQQAIVALIPKGYTINSNTSKKIFDSLLQQLNAPMAFDHDSTKDQTITLPLQAAEDFSHTTTTRTIHFVDSTGKTVSPDVVQTVNWVRGSDATTNPTTGAFQPMDWYASVTAPTIAGYTPDIKTIAEVYPMMVTTPGNAEDITVTYTADTQTMVVHVGDKTWTTTGPSDSPINYDQQAILALFPEGYTMGKNTSKEAFDNILKQLNAPTTFDHDTANNQSITLPYSKAEDFNHTTTTRTIHFVDSNGKTVAPDVVQTVNWVKAGDANADPAAGAYTPVDWYTSVTAPTITGYKPDIATIAEDYPMITDQPENAKDVTVTYTGETQKLIVTVGDKTWTTTGESGSDIHYDTQAILALIPDGYSISANTSGTTLADWLANAPKQFDTDTAKDQTLTLPISPAESFNHTTTTRTIHFVDGNGKALAPDVVQTVNWVQTVDAATGKPTDVYTPMDWYTEISTPTVAGYTTATAKVAADYPLITDAPTNAKDITIIYTGNQITADVTIPSNQGDQTVAHVTSNVGDVVNVPVPTLDGYTADKTTVSATVNPDGTITVNGPKAKPGDVGYVTYTAISTNVPDQGDNNGLPDNNQTDVDTPTTNDTPQPDTIPNPVTTPTDDADKGTVTRQNSTAVKSDQNGTRSGRSNTVTATQNGAVLSTSAAAGHATAAQPSSSATAAGQTTTGQQTKQAAAGQLPQTNEQSDQVKTTGILGLILLSLLSLFGLRRKETGDK</sequence>
<feature type="region of interest" description="Disordered" evidence="5">
    <location>
        <begin position="52"/>
        <end position="186"/>
    </location>
</feature>
<feature type="compositionally biased region" description="Polar residues" evidence="5">
    <location>
        <begin position="1231"/>
        <end position="1254"/>
    </location>
</feature>
<dbReference type="Proteomes" id="UP000198430">
    <property type="component" value="Unassembled WGS sequence"/>
</dbReference>
<feature type="compositionally biased region" description="Polar residues" evidence="5">
    <location>
        <begin position="126"/>
        <end position="136"/>
    </location>
</feature>
<dbReference type="InterPro" id="IPR022263">
    <property type="entry name" value="KxYKxGKxW"/>
</dbReference>
<dbReference type="InterPro" id="IPR041495">
    <property type="entry name" value="Mub_B2"/>
</dbReference>
<evidence type="ECO:0000256" key="5">
    <source>
        <dbReference type="SAM" id="MobiDB-lite"/>
    </source>
</evidence>
<dbReference type="PROSITE" id="PS50847">
    <property type="entry name" value="GRAM_POS_ANCHORING"/>
    <property type="match status" value="1"/>
</dbReference>
<evidence type="ECO:0000256" key="4">
    <source>
        <dbReference type="ARBA" id="ARBA00023088"/>
    </source>
</evidence>
<feature type="region of interest" description="Disordered" evidence="5">
    <location>
        <begin position="1267"/>
        <end position="1310"/>
    </location>
</feature>
<dbReference type="Pfam" id="PF17966">
    <property type="entry name" value="Muc_B2"/>
    <property type="match status" value="3"/>
</dbReference>
<dbReference type="NCBIfam" id="TIGR01167">
    <property type="entry name" value="LPXTG_anchor"/>
    <property type="match status" value="1"/>
</dbReference>
<dbReference type="InterPro" id="IPR013320">
    <property type="entry name" value="ConA-like_dom_sf"/>
</dbReference>
<accession>A0A1Z5ILE7</accession>
<dbReference type="RefSeq" id="WP_179211568.1">
    <property type="nucleotide sequence ID" value="NZ_BCMH01000001.1"/>
</dbReference>
<keyword evidence="4" id="KW-0572">Peptidoglycan-anchor</keyword>
<evidence type="ECO:0000313" key="7">
    <source>
        <dbReference type="EMBL" id="GAX02595.1"/>
    </source>
</evidence>
<keyword evidence="3" id="KW-0732">Signal</keyword>
<feature type="region of interest" description="Disordered" evidence="5">
    <location>
        <begin position="1182"/>
        <end position="1254"/>
    </location>
</feature>
<dbReference type="InterPro" id="IPR019931">
    <property type="entry name" value="LPXTG_anchor"/>
</dbReference>
<feature type="compositionally biased region" description="Low complexity" evidence="5">
    <location>
        <begin position="79"/>
        <end position="102"/>
    </location>
</feature>
<feature type="compositionally biased region" description="Low complexity" evidence="5">
    <location>
        <begin position="112"/>
        <end position="125"/>
    </location>
</feature>
<feature type="compositionally biased region" description="Low complexity" evidence="5">
    <location>
        <begin position="1194"/>
        <end position="1218"/>
    </location>
</feature>
<feature type="compositionally biased region" description="Polar residues" evidence="5">
    <location>
        <begin position="164"/>
        <end position="185"/>
    </location>
</feature>
<feature type="compositionally biased region" description="Polar residues" evidence="5">
    <location>
        <begin position="1301"/>
        <end position="1310"/>
    </location>
</feature>
<name>A0A1Z5ILE7_9LACO</name>
<evidence type="ECO:0000313" key="8">
    <source>
        <dbReference type="Proteomes" id="UP000198430"/>
    </source>
</evidence>
<gene>
    <name evidence="7" type="ORF">IWT140_00192</name>
</gene>
<dbReference type="SUPFAM" id="SSF49899">
    <property type="entry name" value="Concanavalin A-like lectins/glucanases"/>
    <property type="match status" value="1"/>
</dbReference>
<comment type="caution">
    <text evidence="7">The sequence shown here is derived from an EMBL/GenBank/DDBJ whole genome shotgun (WGS) entry which is preliminary data.</text>
</comment>
<organism evidence="7 8">
    <name type="scientific">Secundilactobacillus pentosiphilus</name>
    <dbReference type="NCBI Taxonomy" id="1714682"/>
    <lineage>
        <taxon>Bacteria</taxon>
        <taxon>Bacillati</taxon>
        <taxon>Bacillota</taxon>
        <taxon>Bacilli</taxon>
        <taxon>Lactobacillales</taxon>
        <taxon>Lactobacillaceae</taxon>
        <taxon>Secundilactobacillus</taxon>
    </lineage>
</organism>
<evidence type="ECO:0000256" key="3">
    <source>
        <dbReference type="ARBA" id="ARBA00022729"/>
    </source>
</evidence>
<feature type="domain" description="Gram-positive cocci surface proteins LPxTG" evidence="6">
    <location>
        <begin position="1301"/>
        <end position="1338"/>
    </location>
</feature>